<organism evidence="1 2">
    <name type="scientific">Blattamonas nauphoetae</name>
    <dbReference type="NCBI Taxonomy" id="2049346"/>
    <lineage>
        <taxon>Eukaryota</taxon>
        <taxon>Metamonada</taxon>
        <taxon>Preaxostyla</taxon>
        <taxon>Oxymonadida</taxon>
        <taxon>Blattamonas</taxon>
    </lineage>
</organism>
<name>A0ABQ9X898_9EUKA</name>
<keyword evidence="2" id="KW-1185">Reference proteome</keyword>
<sequence length="276" mass="30785">MRSGLNEESNEDSPMPEQCRSFYSELMPLLCCGYLKLVCSTLKLLNTTLLMSSLWLRFAFVQIGIVPHLLSVLDLESDEPATDEVLHLFLEIVANCLLVLSDAHLWDPSFPMSVAKSEAVECGLQQLMRPLTPFMTFVLRNVIPLSTSSPAVSQTTIRLLFAILRVLPLFETDCDLVDCEEVVMTAMQALSLVECESGIEDFFSNVSTIVRQMDQSSDEHTALNESRIVDGLLSEGLLNEIEMRLVLTSDANYPPYMVTLTRNAGKLLGQNLPNRC</sequence>
<dbReference type="Proteomes" id="UP001281761">
    <property type="component" value="Unassembled WGS sequence"/>
</dbReference>
<dbReference type="EMBL" id="JARBJD010000177">
    <property type="protein sequence ID" value="KAK2948418.1"/>
    <property type="molecule type" value="Genomic_DNA"/>
</dbReference>
<reference evidence="1 2" key="1">
    <citation type="journal article" date="2022" name="bioRxiv">
        <title>Genomics of Preaxostyla Flagellates Illuminates Evolutionary Transitions and the Path Towards Mitochondrial Loss.</title>
        <authorList>
            <person name="Novak L.V.F."/>
            <person name="Treitli S.C."/>
            <person name="Pyrih J."/>
            <person name="Halakuc P."/>
            <person name="Pipaliya S.V."/>
            <person name="Vacek V."/>
            <person name="Brzon O."/>
            <person name="Soukal P."/>
            <person name="Eme L."/>
            <person name="Dacks J.B."/>
            <person name="Karnkowska A."/>
            <person name="Elias M."/>
            <person name="Hampl V."/>
        </authorList>
    </citation>
    <scope>NUCLEOTIDE SEQUENCE [LARGE SCALE GENOMIC DNA]</scope>
    <source>
        <strain evidence="1">NAU3</strain>
        <tissue evidence="1">Gut</tissue>
    </source>
</reference>
<protein>
    <submittedName>
        <fullName evidence="1">Uncharacterized protein</fullName>
    </submittedName>
</protein>
<evidence type="ECO:0000313" key="1">
    <source>
        <dbReference type="EMBL" id="KAK2948418.1"/>
    </source>
</evidence>
<evidence type="ECO:0000313" key="2">
    <source>
        <dbReference type="Proteomes" id="UP001281761"/>
    </source>
</evidence>
<proteinExistence type="predicted"/>
<comment type="caution">
    <text evidence="1">The sequence shown here is derived from an EMBL/GenBank/DDBJ whole genome shotgun (WGS) entry which is preliminary data.</text>
</comment>
<accession>A0ABQ9X898</accession>
<gene>
    <name evidence="1" type="ORF">BLNAU_16673</name>
</gene>